<dbReference type="PROSITE" id="PS51257">
    <property type="entry name" value="PROKAR_LIPOPROTEIN"/>
    <property type="match status" value="1"/>
</dbReference>
<dbReference type="SUPFAM" id="SSF46977">
    <property type="entry name" value="Succinate dehydrogenase/fumarate reductase flavoprotein C-terminal domain"/>
    <property type="match status" value="1"/>
</dbReference>
<protein>
    <recommendedName>
        <fullName evidence="4">L-aspartate oxidase</fullName>
        <ecNumber evidence="4">1.4.3.16</ecNumber>
    </recommendedName>
</protein>
<evidence type="ECO:0000256" key="2">
    <source>
        <dbReference type="ARBA" id="ARBA00004950"/>
    </source>
</evidence>
<evidence type="ECO:0000256" key="5">
    <source>
        <dbReference type="ARBA" id="ARBA00022630"/>
    </source>
</evidence>
<dbReference type="FunFam" id="3.90.700.10:FF:000002">
    <property type="entry name" value="L-aspartate oxidase"/>
    <property type="match status" value="1"/>
</dbReference>
<dbReference type="InterPro" id="IPR003953">
    <property type="entry name" value="FAD-dep_OxRdtase_2_FAD-bd"/>
</dbReference>
<dbReference type="PANTHER" id="PTHR42716:SF2">
    <property type="entry name" value="L-ASPARTATE OXIDASE, CHLOROPLASTIC"/>
    <property type="match status" value="1"/>
</dbReference>
<dbReference type="SUPFAM" id="SSF51905">
    <property type="entry name" value="FAD/NAD(P)-binding domain"/>
    <property type="match status" value="1"/>
</dbReference>
<gene>
    <name evidence="10" type="ORF">ASZ90_001980</name>
</gene>
<dbReference type="PRINTS" id="PR00368">
    <property type="entry name" value="FADPNR"/>
</dbReference>
<comment type="similarity">
    <text evidence="3">Belongs to the FAD-dependent oxidoreductase 2 family. NadB subfamily.</text>
</comment>
<feature type="domain" description="FAD-dependent oxidoreductase 2 FAD-binding" evidence="9">
    <location>
        <begin position="10"/>
        <end position="396"/>
    </location>
</feature>
<comment type="pathway">
    <text evidence="2">Cofactor biosynthesis; NAD(+) biosynthesis; iminoaspartate from L-aspartate (oxidase route): step 1/1.</text>
</comment>
<dbReference type="NCBIfam" id="TIGR00551">
    <property type="entry name" value="nadB"/>
    <property type="match status" value="1"/>
</dbReference>
<dbReference type="PANTHER" id="PTHR42716">
    <property type="entry name" value="L-ASPARTATE OXIDASE"/>
    <property type="match status" value="1"/>
</dbReference>
<comment type="cofactor">
    <cofactor evidence="1">
        <name>FAD</name>
        <dbReference type="ChEBI" id="CHEBI:57692"/>
    </cofactor>
</comment>
<reference evidence="10" key="1">
    <citation type="journal article" date="2015" name="Proc. Natl. Acad. Sci. U.S.A.">
        <title>Networks of energetic and metabolic interactions define dynamics in microbial communities.</title>
        <authorList>
            <person name="Embree M."/>
            <person name="Liu J.K."/>
            <person name="Al-Bassam M.M."/>
            <person name="Zengler K."/>
        </authorList>
    </citation>
    <scope>NUCLEOTIDE SEQUENCE</scope>
</reference>
<evidence type="ECO:0000256" key="1">
    <source>
        <dbReference type="ARBA" id="ARBA00001974"/>
    </source>
</evidence>
<evidence type="ECO:0000313" key="10">
    <source>
        <dbReference type="EMBL" id="KUG28135.1"/>
    </source>
</evidence>
<dbReference type="GO" id="GO:0009435">
    <property type="term" value="P:NAD+ biosynthetic process"/>
    <property type="evidence" value="ECO:0007669"/>
    <property type="project" value="UniProtKB-UniPathway"/>
</dbReference>
<dbReference type="InterPro" id="IPR036188">
    <property type="entry name" value="FAD/NAD-bd_sf"/>
</dbReference>
<evidence type="ECO:0000256" key="6">
    <source>
        <dbReference type="ARBA" id="ARBA00022642"/>
    </source>
</evidence>
<dbReference type="EMBL" id="LNQE01000256">
    <property type="protein sequence ID" value="KUG28135.1"/>
    <property type="molecule type" value="Genomic_DNA"/>
</dbReference>
<dbReference type="Gene3D" id="3.50.50.60">
    <property type="entry name" value="FAD/NAD(P)-binding domain"/>
    <property type="match status" value="1"/>
</dbReference>
<sequence length="527" mass="58572">MSYYRIRTQALVVGSGLAGCTAALTLADSGLDVLLLTSGETLDDGNSALAQGGIVYRGHDDPPKLLERDILTCGWRHNHLRAVKFLARKGPQVVKELLIDRLHIPFNRKSTNNGFHLTKEGGHSVARILHTADQTGKTIMAGLIEAVNANPKITVLTRRTAVDLLTTQHHAGLLEYKYQLVNQCLGAYVFDETAGVVETILADFTVLATGGVGRVFLHTTNSRSCIGSALAMAYRAGVRTMNLEYVQFHPTTLMHRAERRFLITEALRGEGAKLINAQGEPFMKRYDPRADLAPRDIVTRAILEEMLRTDEDRVYLDAANHIKNLREYFPNIYEKCKSIGIDITVQPIPVVPAAHYFCGGILTDVHGRTSMERLYAAGECACTGLHGANRMASTSLLECLLWGHSVGQDIGRRYAKNTAMGRKLADCIPDWVGAGQNKNEDPALIAQDWTTIRNTMWNYVGINRSASRLMRAFEDLRDMNKHLHDFYRETPLSKPIIDLFHGCQAAYLITLAAMRNKKSLGCHYRVD</sequence>
<accession>A0A0W8G4R6</accession>
<keyword evidence="7" id="KW-0274">FAD</keyword>
<evidence type="ECO:0000256" key="7">
    <source>
        <dbReference type="ARBA" id="ARBA00022827"/>
    </source>
</evidence>
<name>A0A0W8G4R6_9ZZZZ</name>
<comment type="caution">
    <text evidence="10">The sequence shown here is derived from an EMBL/GenBank/DDBJ whole genome shotgun (WGS) entry which is preliminary data.</text>
</comment>
<keyword evidence="8 10" id="KW-0560">Oxidoreductase</keyword>
<dbReference type="UniPathway" id="UPA00253">
    <property type="reaction ID" value="UER00326"/>
</dbReference>
<dbReference type="SUPFAM" id="SSF56425">
    <property type="entry name" value="Succinate dehydrogenase/fumarate reductase flavoprotein, catalytic domain"/>
    <property type="match status" value="1"/>
</dbReference>
<dbReference type="InterPro" id="IPR037099">
    <property type="entry name" value="Fum_R/Succ_DH_flav-like_C_sf"/>
</dbReference>
<proteinExistence type="inferred from homology"/>
<evidence type="ECO:0000259" key="9">
    <source>
        <dbReference type="Pfam" id="PF00890"/>
    </source>
</evidence>
<dbReference type="Gene3D" id="1.20.58.100">
    <property type="entry name" value="Fumarate reductase/succinate dehydrogenase flavoprotein-like, C-terminal domain"/>
    <property type="match status" value="1"/>
</dbReference>
<evidence type="ECO:0000256" key="3">
    <source>
        <dbReference type="ARBA" id="ARBA00008562"/>
    </source>
</evidence>
<evidence type="ECO:0000256" key="4">
    <source>
        <dbReference type="ARBA" id="ARBA00012173"/>
    </source>
</evidence>
<dbReference type="GO" id="GO:0008734">
    <property type="term" value="F:L-aspartate oxidase activity"/>
    <property type="evidence" value="ECO:0007669"/>
    <property type="project" value="UniProtKB-EC"/>
</dbReference>
<organism evidence="10">
    <name type="scientific">hydrocarbon metagenome</name>
    <dbReference type="NCBI Taxonomy" id="938273"/>
    <lineage>
        <taxon>unclassified sequences</taxon>
        <taxon>metagenomes</taxon>
        <taxon>ecological metagenomes</taxon>
    </lineage>
</organism>
<dbReference type="EC" id="1.4.3.16" evidence="4"/>
<dbReference type="Gene3D" id="3.90.700.10">
    <property type="entry name" value="Succinate dehydrogenase/fumarate reductase flavoprotein, catalytic domain"/>
    <property type="match status" value="1"/>
</dbReference>
<keyword evidence="6" id="KW-0662">Pyridine nucleotide biosynthesis</keyword>
<dbReference type="AlphaFoldDB" id="A0A0W8G4R6"/>
<evidence type="ECO:0000256" key="8">
    <source>
        <dbReference type="ARBA" id="ARBA00023002"/>
    </source>
</evidence>
<keyword evidence="5" id="KW-0285">Flavoprotein</keyword>
<dbReference type="Pfam" id="PF00890">
    <property type="entry name" value="FAD_binding_2"/>
    <property type="match status" value="1"/>
</dbReference>
<dbReference type="InterPro" id="IPR027477">
    <property type="entry name" value="Succ_DH/fumarate_Rdtase_cat_sf"/>
</dbReference>
<dbReference type="InterPro" id="IPR005288">
    <property type="entry name" value="NadB"/>
</dbReference>